<keyword evidence="2" id="KW-0949">S-adenosyl-L-methionine</keyword>
<dbReference type="InterPro" id="IPR058240">
    <property type="entry name" value="rSAM_sf"/>
</dbReference>
<feature type="domain" description="B12-binding" evidence="6">
    <location>
        <begin position="7"/>
        <end position="138"/>
    </location>
</feature>
<proteinExistence type="predicted"/>
<dbReference type="InterPro" id="IPR007197">
    <property type="entry name" value="rSAM"/>
</dbReference>
<dbReference type="SFLD" id="SFLDS00029">
    <property type="entry name" value="Radical_SAM"/>
    <property type="match status" value="1"/>
</dbReference>
<evidence type="ECO:0000259" key="7">
    <source>
        <dbReference type="PROSITE" id="PS51918"/>
    </source>
</evidence>
<dbReference type="RefSeq" id="WP_306709426.1">
    <property type="nucleotide sequence ID" value="NZ_JAUJFI010000122.1"/>
</dbReference>
<name>A0ABU0WLL4_9PROT</name>
<keyword evidence="3" id="KW-0479">Metal-binding</keyword>
<evidence type="ECO:0000313" key="8">
    <source>
        <dbReference type="EMBL" id="MDQ2105117.1"/>
    </source>
</evidence>
<dbReference type="PANTHER" id="PTHR43409">
    <property type="entry name" value="ANAEROBIC MAGNESIUM-PROTOPORPHYRIN IX MONOMETHYL ESTER CYCLASE-RELATED"/>
    <property type="match status" value="1"/>
</dbReference>
<dbReference type="Pfam" id="PF04055">
    <property type="entry name" value="Radical_SAM"/>
    <property type="match status" value="1"/>
</dbReference>
<keyword evidence="9" id="KW-1185">Reference proteome</keyword>
<evidence type="ECO:0000256" key="3">
    <source>
        <dbReference type="ARBA" id="ARBA00022723"/>
    </source>
</evidence>
<dbReference type="Proteomes" id="UP001227317">
    <property type="component" value="Unassembled WGS sequence"/>
</dbReference>
<dbReference type="SFLD" id="SFLDG01082">
    <property type="entry name" value="B12-binding_domain_containing"/>
    <property type="match status" value="1"/>
</dbReference>
<organism evidence="8 9">
    <name type="scientific">Azospirillum isscasi</name>
    <dbReference type="NCBI Taxonomy" id="3053926"/>
    <lineage>
        <taxon>Bacteria</taxon>
        <taxon>Pseudomonadati</taxon>
        <taxon>Pseudomonadota</taxon>
        <taxon>Alphaproteobacteria</taxon>
        <taxon>Rhodospirillales</taxon>
        <taxon>Azospirillaceae</taxon>
        <taxon>Azospirillum</taxon>
    </lineage>
</organism>
<dbReference type="InterPro" id="IPR023404">
    <property type="entry name" value="rSAM_horseshoe"/>
</dbReference>
<evidence type="ECO:0000256" key="2">
    <source>
        <dbReference type="ARBA" id="ARBA00022691"/>
    </source>
</evidence>
<reference evidence="8 9" key="1">
    <citation type="submission" date="2023-06" db="EMBL/GenBank/DDBJ databases">
        <title>Azospirillum isscasensis sp.nov, a bacterium isolated from rhizosphere soil of rice.</title>
        <authorList>
            <person name="Wang H."/>
        </authorList>
    </citation>
    <scope>NUCLEOTIDE SEQUENCE [LARGE SCALE GENOMIC DNA]</scope>
    <source>
        <strain evidence="8 9">C340-1</strain>
    </source>
</reference>
<dbReference type="InterPro" id="IPR006158">
    <property type="entry name" value="Cobalamin-bd"/>
</dbReference>
<evidence type="ECO:0000256" key="5">
    <source>
        <dbReference type="ARBA" id="ARBA00023014"/>
    </source>
</evidence>
<gene>
    <name evidence="8" type="ORF">QSG27_20620</name>
</gene>
<dbReference type="EMBL" id="JAUJFI010000122">
    <property type="protein sequence ID" value="MDQ2105117.1"/>
    <property type="molecule type" value="Genomic_DNA"/>
</dbReference>
<dbReference type="InterPro" id="IPR036724">
    <property type="entry name" value="Cobalamin-bd_sf"/>
</dbReference>
<dbReference type="Gene3D" id="3.80.30.20">
    <property type="entry name" value="tm_1862 like domain"/>
    <property type="match status" value="1"/>
</dbReference>
<comment type="caution">
    <text evidence="8">The sequence shown here is derived from an EMBL/GenBank/DDBJ whole genome shotgun (WGS) entry which is preliminary data.</text>
</comment>
<dbReference type="InterPro" id="IPR006638">
    <property type="entry name" value="Elp3/MiaA/NifB-like_rSAM"/>
</dbReference>
<evidence type="ECO:0000313" key="9">
    <source>
        <dbReference type="Proteomes" id="UP001227317"/>
    </source>
</evidence>
<accession>A0ABU0WLL4</accession>
<sequence>MRIFLVMPKSLSPKQTYREYPLGLGYLGTVLAQAGHEVAIHDQLVEGTNTVGLVAAAEAFGPDVVGFSVITPNYPNVPGIIQLLRERIPGTPIMAGGVHASLFPADLIRDGADAVLVGEAESVIVALAEALAQRQSLSHIPGLTYLDPERGIVQSNARPAATTPEHLPMVDRSLFNLPRYQHHSLLASRGCPYKCTFCCNYSGTILSKGLSVQPYQRVIDELLEIQNRFSGKEVFFADDIFLVKRSNILQFCDAYKDARLALNWVGQMRVDTVTDELTAKMAEAGCKRIYFGVESGSEAILERTRKRVTVNNIRQGISATKRAGIRVKTGWIFGLPGTLEEQRMSIDLMLETRPNDISIHQLIPFPGTEYYNNPSAHGIRIKDPKDFASFCYGGLGDNITFDYMSREQYRDLIAETVNRLEAAGYVSSDVAQPGAEFVYTTPLSSHSIRVFNSGSVSTGEV</sequence>
<dbReference type="PROSITE" id="PS51918">
    <property type="entry name" value="RADICAL_SAM"/>
    <property type="match status" value="1"/>
</dbReference>
<comment type="cofactor">
    <cofactor evidence="1">
        <name>[4Fe-4S] cluster</name>
        <dbReference type="ChEBI" id="CHEBI:49883"/>
    </cofactor>
</comment>
<dbReference type="SUPFAM" id="SSF102114">
    <property type="entry name" value="Radical SAM enzymes"/>
    <property type="match status" value="1"/>
</dbReference>
<dbReference type="SUPFAM" id="SSF52242">
    <property type="entry name" value="Cobalamin (vitamin B12)-binding domain"/>
    <property type="match status" value="1"/>
</dbReference>
<dbReference type="InterPro" id="IPR034466">
    <property type="entry name" value="Methyltransferase_Class_B"/>
</dbReference>
<dbReference type="SMART" id="SM00729">
    <property type="entry name" value="Elp3"/>
    <property type="match status" value="1"/>
</dbReference>
<keyword evidence="5" id="KW-0411">Iron-sulfur</keyword>
<evidence type="ECO:0000256" key="1">
    <source>
        <dbReference type="ARBA" id="ARBA00001966"/>
    </source>
</evidence>
<dbReference type="Pfam" id="PF02310">
    <property type="entry name" value="B12-binding"/>
    <property type="match status" value="1"/>
</dbReference>
<dbReference type="InterPro" id="IPR051198">
    <property type="entry name" value="BchE-like"/>
</dbReference>
<dbReference type="CDD" id="cd01335">
    <property type="entry name" value="Radical_SAM"/>
    <property type="match status" value="1"/>
</dbReference>
<dbReference type="Gene3D" id="3.40.50.280">
    <property type="entry name" value="Cobalamin-binding domain"/>
    <property type="match status" value="1"/>
</dbReference>
<dbReference type="CDD" id="cd02068">
    <property type="entry name" value="radical_SAM_B12_BD"/>
    <property type="match status" value="1"/>
</dbReference>
<keyword evidence="4" id="KW-0408">Iron</keyword>
<feature type="domain" description="Radical SAM core" evidence="7">
    <location>
        <begin position="177"/>
        <end position="402"/>
    </location>
</feature>
<protein>
    <submittedName>
        <fullName evidence="8">Radical SAM protein</fullName>
    </submittedName>
</protein>
<dbReference type="SFLD" id="SFLDG01123">
    <property type="entry name" value="methyltransferase_(Class_B)"/>
    <property type="match status" value="1"/>
</dbReference>
<evidence type="ECO:0000259" key="6">
    <source>
        <dbReference type="PROSITE" id="PS51332"/>
    </source>
</evidence>
<dbReference type="PROSITE" id="PS51332">
    <property type="entry name" value="B12_BINDING"/>
    <property type="match status" value="1"/>
</dbReference>
<evidence type="ECO:0000256" key="4">
    <source>
        <dbReference type="ARBA" id="ARBA00023004"/>
    </source>
</evidence>